<organism evidence="1">
    <name type="scientific">Arundo donax</name>
    <name type="common">Giant reed</name>
    <name type="synonym">Donax arundinaceus</name>
    <dbReference type="NCBI Taxonomy" id="35708"/>
    <lineage>
        <taxon>Eukaryota</taxon>
        <taxon>Viridiplantae</taxon>
        <taxon>Streptophyta</taxon>
        <taxon>Embryophyta</taxon>
        <taxon>Tracheophyta</taxon>
        <taxon>Spermatophyta</taxon>
        <taxon>Magnoliopsida</taxon>
        <taxon>Liliopsida</taxon>
        <taxon>Poales</taxon>
        <taxon>Poaceae</taxon>
        <taxon>PACMAD clade</taxon>
        <taxon>Arundinoideae</taxon>
        <taxon>Arundineae</taxon>
        <taxon>Arundo</taxon>
    </lineage>
</organism>
<reference evidence="1" key="1">
    <citation type="submission" date="2014-09" db="EMBL/GenBank/DDBJ databases">
        <authorList>
            <person name="Magalhaes I.L.F."/>
            <person name="Oliveira U."/>
            <person name="Santos F.R."/>
            <person name="Vidigal T.H.D.A."/>
            <person name="Brescovit A.D."/>
            <person name="Santos A.J."/>
        </authorList>
    </citation>
    <scope>NUCLEOTIDE SEQUENCE</scope>
    <source>
        <tissue evidence="1">Shoot tissue taken approximately 20 cm above the soil surface</tissue>
    </source>
</reference>
<protein>
    <submittedName>
        <fullName evidence="1">Uncharacterized protein</fullName>
    </submittedName>
</protein>
<reference evidence="1" key="2">
    <citation type="journal article" date="2015" name="Data Brief">
        <title>Shoot transcriptome of the giant reed, Arundo donax.</title>
        <authorList>
            <person name="Barrero R.A."/>
            <person name="Guerrero F.D."/>
            <person name="Moolhuijzen P."/>
            <person name="Goolsby J.A."/>
            <person name="Tidwell J."/>
            <person name="Bellgard S.E."/>
            <person name="Bellgard M.I."/>
        </authorList>
    </citation>
    <scope>NUCLEOTIDE SEQUENCE</scope>
    <source>
        <tissue evidence="1">Shoot tissue taken approximately 20 cm above the soil surface</tissue>
    </source>
</reference>
<dbReference type="EMBL" id="GBRH01256489">
    <property type="protein sequence ID" value="JAD41406.1"/>
    <property type="molecule type" value="Transcribed_RNA"/>
</dbReference>
<dbReference type="AlphaFoldDB" id="A0A0A8ZRI7"/>
<name>A0A0A8ZRI7_ARUDO</name>
<accession>A0A0A8ZRI7</accession>
<evidence type="ECO:0000313" key="1">
    <source>
        <dbReference type="EMBL" id="JAD41406.1"/>
    </source>
</evidence>
<proteinExistence type="predicted"/>
<sequence length="31" mass="3484">MHAHPGHLVVIIGAVEKYQTPQNLDTTSRRN</sequence>